<keyword evidence="1 4" id="KW-0808">Transferase</keyword>
<dbReference type="GO" id="GO:0016747">
    <property type="term" value="F:acyltransferase activity, transferring groups other than amino-acyl groups"/>
    <property type="evidence" value="ECO:0007669"/>
    <property type="project" value="InterPro"/>
</dbReference>
<evidence type="ECO:0000313" key="5">
    <source>
        <dbReference type="Proteomes" id="UP000029228"/>
    </source>
</evidence>
<dbReference type="PROSITE" id="PS51186">
    <property type="entry name" value="GNAT"/>
    <property type="match status" value="1"/>
</dbReference>
<dbReference type="PANTHER" id="PTHR43072">
    <property type="entry name" value="N-ACETYLTRANSFERASE"/>
    <property type="match status" value="1"/>
</dbReference>
<accession>A0A090S098</accession>
<dbReference type="STRING" id="990268.JCM19235_430"/>
<dbReference type="InterPro" id="IPR000182">
    <property type="entry name" value="GNAT_dom"/>
</dbReference>
<feature type="domain" description="N-acetyltransferase" evidence="3">
    <location>
        <begin position="1"/>
        <end position="161"/>
    </location>
</feature>
<dbReference type="AlphaFoldDB" id="A0A090S098"/>
<dbReference type="PANTHER" id="PTHR43072:SF23">
    <property type="entry name" value="UPF0039 PROTEIN C11D3.02C"/>
    <property type="match status" value="1"/>
</dbReference>
<keyword evidence="2" id="KW-0012">Acyltransferase</keyword>
<comment type="caution">
    <text evidence="4">The sequence shown here is derived from an EMBL/GenBank/DDBJ whole genome shotgun (WGS) entry which is preliminary data.</text>
</comment>
<dbReference type="SUPFAM" id="SSF55729">
    <property type="entry name" value="Acyl-CoA N-acyltransferases (Nat)"/>
    <property type="match status" value="1"/>
</dbReference>
<sequence>MIRNVTAADADAIASIYNHYIVNSTCTFEEETVSAQQMAERIETLINSKMPWLVFEHQGQVIGYCYAKQWNARSAYRFTAESSVYLSPECPIKGVGSRLYEQLFSRLRDDGIKNVMSVITLPNDQSTRFHHKMGMEQVGHFKQIGFKFDRWLDVGYWQKIL</sequence>
<dbReference type="Pfam" id="PF13420">
    <property type="entry name" value="Acetyltransf_4"/>
    <property type="match status" value="1"/>
</dbReference>
<evidence type="ECO:0000256" key="1">
    <source>
        <dbReference type="ARBA" id="ARBA00022679"/>
    </source>
</evidence>
<reference evidence="4 5" key="1">
    <citation type="submission" date="2014-09" db="EMBL/GenBank/DDBJ databases">
        <title>Vibrio maritimus JCM 19235. (C45) whole genome shotgun sequence.</title>
        <authorList>
            <person name="Sawabe T."/>
            <person name="Meirelles P."/>
            <person name="Nakanishi M."/>
            <person name="Sayaka M."/>
            <person name="Hattori M."/>
            <person name="Ohkuma M."/>
        </authorList>
    </citation>
    <scope>NUCLEOTIDE SEQUENCE [LARGE SCALE GENOMIC DNA]</scope>
    <source>
        <strain evidence="5">JCM19235</strain>
    </source>
</reference>
<name>A0A090S098_9VIBR</name>
<evidence type="ECO:0000313" key="4">
    <source>
        <dbReference type="EMBL" id="GAL21155.1"/>
    </source>
</evidence>
<keyword evidence="5" id="KW-1185">Reference proteome</keyword>
<dbReference type="Proteomes" id="UP000029228">
    <property type="component" value="Unassembled WGS sequence"/>
</dbReference>
<dbReference type="CDD" id="cd04301">
    <property type="entry name" value="NAT_SF"/>
    <property type="match status" value="1"/>
</dbReference>
<evidence type="ECO:0000259" key="3">
    <source>
        <dbReference type="PROSITE" id="PS51186"/>
    </source>
</evidence>
<proteinExistence type="predicted"/>
<organism evidence="4 5">
    <name type="scientific">Vibrio maritimus</name>
    <dbReference type="NCBI Taxonomy" id="990268"/>
    <lineage>
        <taxon>Bacteria</taxon>
        <taxon>Pseudomonadati</taxon>
        <taxon>Pseudomonadota</taxon>
        <taxon>Gammaproteobacteria</taxon>
        <taxon>Vibrionales</taxon>
        <taxon>Vibrionaceae</taxon>
        <taxon>Vibrio</taxon>
    </lineage>
</organism>
<evidence type="ECO:0000256" key="2">
    <source>
        <dbReference type="ARBA" id="ARBA00023315"/>
    </source>
</evidence>
<dbReference type="InterPro" id="IPR016181">
    <property type="entry name" value="Acyl_CoA_acyltransferase"/>
</dbReference>
<dbReference type="Gene3D" id="3.40.630.30">
    <property type="match status" value="1"/>
</dbReference>
<gene>
    <name evidence="4" type="ORF">JCM19235_430</name>
</gene>
<protein>
    <submittedName>
        <fullName evidence="4">Phosphinothricin N-acetyltransferase</fullName>
    </submittedName>
</protein>
<dbReference type="EMBL" id="BBMR01000007">
    <property type="protein sequence ID" value="GAL21155.1"/>
    <property type="molecule type" value="Genomic_DNA"/>
</dbReference>
<dbReference type="OrthoDB" id="5459937at2"/>